<comment type="caution">
    <text evidence="6">The sequence shown here is derived from an EMBL/GenBank/DDBJ whole genome shotgun (WGS) entry which is preliminary data.</text>
</comment>
<evidence type="ECO:0000256" key="2">
    <source>
        <dbReference type="ARBA" id="ARBA00022723"/>
    </source>
</evidence>
<dbReference type="Proteomes" id="UP000034508">
    <property type="component" value="Unassembled WGS sequence"/>
</dbReference>
<dbReference type="Gene3D" id="3.20.20.70">
    <property type="entry name" value="Aldolase class I"/>
    <property type="match status" value="1"/>
</dbReference>
<evidence type="ECO:0000313" key="7">
    <source>
        <dbReference type="Proteomes" id="UP000034508"/>
    </source>
</evidence>
<evidence type="ECO:0000256" key="1">
    <source>
        <dbReference type="ARBA" id="ARBA00022691"/>
    </source>
</evidence>
<dbReference type="InterPro" id="IPR006638">
    <property type="entry name" value="Elp3/MiaA/NifB-like_rSAM"/>
</dbReference>
<dbReference type="SUPFAM" id="SSF102114">
    <property type="entry name" value="Radical SAM enzymes"/>
    <property type="match status" value="1"/>
</dbReference>
<reference evidence="6 7" key="1">
    <citation type="journal article" date="2015" name="Nature">
        <title>rRNA introns, odd ribosomes, and small enigmatic genomes across a large radiation of phyla.</title>
        <authorList>
            <person name="Brown C.T."/>
            <person name="Hug L.A."/>
            <person name="Thomas B.C."/>
            <person name="Sharon I."/>
            <person name="Castelle C.J."/>
            <person name="Singh A."/>
            <person name="Wilkins M.J."/>
            <person name="Williams K.H."/>
            <person name="Banfield J.F."/>
        </authorList>
    </citation>
    <scope>NUCLEOTIDE SEQUENCE [LARGE SCALE GENOMIC DNA]</scope>
</reference>
<dbReference type="GO" id="GO:0051539">
    <property type="term" value="F:4 iron, 4 sulfur cluster binding"/>
    <property type="evidence" value="ECO:0007669"/>
    <property type="project" value="UniProtKB-KW"/>
</dbReference>
<sequence length="356" mass="39894">MKRNIVRDDVVSSCYFRTSVKPPHRKVLLQITERCNLHCAHCFISAVQEGAIMNLQDIKKIIPRLKECNTISITLTDGEPFTHPDIIPIIKLISDMNLKVSICTNATLISELQMQELATIGQIHVNVSLDGFRPESHGKFRGDIQSFEITKATIELLGKYQLLHGLLVTPNNLASVEEYAQICQFAINNGASYVLMNPLSKMGRGILSKKSLEFSDKKMEQIRIETTQYQQLIQIIYVRFPNAAGFPLGSCEAGNIIYIFTKGEMAICPYLVFAAKTPQSQYSPDNFIVGNIFTNKNIVSLLKGYKLVEKYPLIGYNNICQSCRQNDKCSRGCPAAIIASGERIESLDYALCPTRE</sequence>
<dbReference type="SFLD" id="SFLDG01067">
    <property type="entry name" value="SPASM/twitch_domain_containing"/>
    <property type="match status" value="1"/>
</dbReference>
<dbReference type="Pfam" id="PF04055">
    <property type="entry name" value="Radical_SAM"/>
    <property type="match status" value="1"/>
</dbReference>
<dbReference type="InterPro" id="IPR013785">
    <property type="entry name" value="Aldolase_TIM"/>
</dbReference>
<dbReference type="PANTHER" id="PTHR11228">
    <property type="entry name" value="RADICAL SAM DOMAIN PROTEIN"/>
    <property type="match status" value="1"/>
</dbReference>
<keyword evidence="4" id="KW-0411">Iron-sulfur</keyword>
<dbReference type="EMBL" id="LBSM01000006">
    <property type="protein sequence ID" value="KKQ18316.1"/>
    <property type="molecule type" value="Genomic_DNA"/>
</dbReference>
<protein>
    <recommendedName>
        <fullName evidence="5">Radical SAM core domain-containing protein</fullName>
    </recommendedName>
</protein>
<organism evidence="6 7">
    <name type="scientific">Berkelbacteria bacterium GW2011_GWA1_36_9</name>
    <dbReference type="NCBI Taxonomy" id="1618331"/>
    <lineage>
        <taxon>Bacteria</taxon>
        <taxon>Candidatus Berkelbacteria</taxon>
    </lineage>
</organism>
<keyword evidence="3" id="KW-0408">Iron</keyword>
<dbReference type="SFLD" id="SFLDS00029">
    <property type="entry name" value="Radical_SAM"/>
    <property type="match status" value="1"/>
</dbReference>
<keyword evidence="2" id="KW-0479">Metal-binding</keyword>
<dbReference type="SFLD" id="SFLDG01386">
    <property type="entry name" value="main_SPASM_domain-containing"/>
    <property type="match status" value="1"/>
</dbReference>
<dbReference type="AlphaFoldDB" id="A0A0G0IQM0"/>
<evidence type="ECO:0000256" key="3">
    <source>
        <dbReference type="ARBA" id="ARBA00023004"/>
    </source>
</evidence>
<dbReference type="GO" id="GO:0046872">
    <property type="term" value="F:metal ion binding"/>
    <property type="evidence" value="ECO:0007669"/>
    <property type="project" value="UniProtKB-KW"/>
</dbReference>
<dbReference type="CDD" id="cd01335">
    <property type="entry name" value="Radical_SAM"/>
    <property type="match status" value="1"/>
</dbReference>
<proteinExistence type="predicted"/>
<dbReference type="PANTHER" id="PTHR11228:SF7">
    <property type="entry name" value="PQQA PEPTIDE CYCLASE"/>
    <property type="match status" value="1"/>
</dbReference>
<accession>A0A0G0IQM0</accession>
<dbReference type="SMART" id="SM00729">
    <property type="entry name" value="Elp3"/>
    <property type="match status" value="1"/>
</dbReference>
<dbReference type="InterPro" id="IPR058240">
    <property type="entry name" value="rSAM_sf"/>
</dbReference>
<dbReference type="GO" id="GO:0003824">
    <property type="term" value="F:catalytic activity"/>
    <property type="evidence" value="ECO:0007669"/>
    <property type="project" value="InterPro"/>
</dbReference>
<keyword evidence="1" id="KW-0949">S-adenosyl-L-methionine</keyword>
<gene>
    <name evidence="6" type="ORF">US31_C0006G0047</name>
</gene>
<evidence type="ECO:0000313" key="6">
    <source>
        <dbReference type="EMBL" id="KKQ18316.1"/>
    </source>
</evidence>
<evidence type="ECO:0000259" key="5">
    <source>
        <dbReference type="PROSITE" id="PS51918"/>
    </source>
</evidence>
<evidence type="ECO:0000256" key="4">
    <source>
        <dbReference type="ARBA" id="ARBA00023014"/>
    </source>
</evidence>
<dbReference type="PROSITE" id="PS51918">
    <property type="entry name" value="RADICAL_SAM"/>
    <property type="match status" value="1"/>
</dbReference>
<name>A0A0G0IQM0_9BACT</name>
<dbReference type="InterPro" id="IPR050377">
    <property type="entry name" value="Radical_SAM_PqqE_MftC-like"/>
</dbReference>
<feature type="domain" description="Radical SAM core" evidence="5">
    <location>
        <begin position="21"/>
        <end position="239"/>
    </location>
</feature>
<dbReference type="InterPro" id="IPR007197">
    <property type="entry name" value="rSAM"/>
</dbReference>